<dbReference type="GO" id="GO:0043023">
    <property type="term" value="F:ribosomal large subunit binding"/>
    <property type="evidence" value="ECO:0007669"/>
    <property type="project" value="UniProtKB-UniRule"/>
</dbReference>
<dbReference type="InterPro" id="IPR000432">
    <property type="entry name" value="DNA_mismatch_repair_MutS_C"/>
</dbReference>
<dbReference type="InterPro" id="IPR045076">
    <property type="entry name" value="MutS"/>
</dbReference>
<keyword evidence="4 7" id="KW-0067">ATP-binding</keyword>
<dbReference type="EMBL" id="NOZP01000176">
    <property type="protein sequence ID" value="OYD14178.1"/>
    <property type="molecule type" value="Genomic_DNA"/>
</dbReference>
<proteinExistence type="inferred from homology"/>
<evidence type="ECO:0000256" key="3">
    <source>
        <dbReference type="ARBA" id="ARBA00022801"/>
    </source>
</evidence>
<evidence type="ECO:0000256" key="5">
    <source>
        <dbReference type="ARBA" id="ARBA00022884"/>
    </source>
</evidence>
<dbReference type="InterPro" id="IPR007696">
    <property type="entry name" value="DNA_mismatch_repair_MutS_core"/>
</dbReference>
<keyword evidence="8" id="KW-0175">Coiled coil</keyword>
<dbReference type="GO" id="GO:0006298">
    <property type="term" value="P:mismatch repair"/>
    <property type="evidence" value="ECO:0007669"/>
    <property type="project" value="InterPro"/>
</dbReference>
<dbReference type="Gene3D" id="3.30.1370.110">
    <property type="match status" value="1"/>
</dbReference>
<dbReference type="SMART" id="SM00533">
    <property type="entry name" value="MUTSd"/>
    <property type="match status" value="1"/>
</dbReference>
<comment type="similarity">
    <text evidence="7">Belongs to the DNA mismatch repair MutS family. MutS2 subfamily.</text>
</comment>
<dbReference type="GO" id="GO:0072344">
    <property type="term" value="P:rescue of stalled ribosome"/>
    <property type="evidence" value="ECO:0007669"/>
    <property type="project" value="UniProtKB-UniRule"/>
</dbReference>
<dbReference type="InterPro" id="IPR005747">
    <property type="entry name" value="MutS2"/>
</dbReference>
<dbReference type="SMART" id="SM00534">
    <property type="entry name" value="MUTSac"/>
    <property type="match status" value="1"/>
</dbReference>
<dbReference type="GO" id="GO:0140664">
    <property type="term" value="F:ATP-dependent DNA damage sensor activity"/>
    <property type="evidence" value="ECO:0007669"/>
    <property type="project" value="InterPro"/>
</dbReference>
<protein>
    <recommendedName>
        <fullName evidence="7">Endonuclease MutS2</fullName>
        <ecNumber evidence="7">3.1.-.-</ecNumber>
    </recommendedName>
    <alternativeName>
        <fullName evidence="7">Ribosome-associated protein quality control-upstream factor</fullName>
        <shortName evidence="7">RQC-upstream factor</shortName>
        <shortName evidence="7">RqcU</shortName>
        <ecNumber evidence="7">3.6.4.-</ecNumber>
    </alternativeName>
</protein>
<dbReference type="PIRSF" id="PIRSF005814">
    <property type="entry name" value="MutS_YshD"/>
    <property type="match status" value="1"/>
</dbReference>
<reference evidence="10 11" key="1">
    <citation type="submission" date="2017-07" db="EMBL/GenBank/DDBJ databases">
        <title>Recovery of genomes from metagenomes via a dereplication, aggregation, and scoring strategy.</title>
        <authorList>
            <person name="Sieber C.M."/>
            <person name="Probst A.J."/>
            <person name="Sharrar A."/>
            <person name="Thomas B.C."/>
            <person name="Hess M."/>
            <person name="Tringe S.G."/>
            <person name="Banfield J.F."/>
        </authorList>
    </citation>
    <scope>NUCLEOTIDE SEQUENCE [LARGE SCALE GENOMIC DNA]</scope>
    <source>
        <strain evidence="10">JGI_Cruoil_03_51_56</strain>
    </source>
</reference>
<dbReference type="GO" id="GO:0019843">
    <property type="term" value="F:rRNA binding"/>
    <property type="evidence" value="ECO:0007669"/>
    <property type="project" value="UniProtKB-UniRule"/>
</dbReference>
<dbReference type="InterPro" id="IPR036187">
    <property type="entry name" value="DNA_mismatch_repair_MutS_sf"/>
</dbReference>
<dbReference type="GO" id="GO:0004519">
    <property type="term" value="F:endonuclease activity"/>
    <property type="evidence" value="ECO:0007669"/>
    <property type="project" value="UniProtKB-UniRule"/>
</dbReference>
<name>A0A235BPD6_UNCW3</name>
<dbReference type="PANTHER" id="PTHR48466:SF2">
    <property type="entry name" value="OS10G0509000 PROTEIN"/>
    <property type="match status" value="1"/>
</dbReference>
<dbReference type="InterPro" id="IPR036063">
    <property type="entry name" value="Smr_dom_sf"/>
</dbReference>
<dbReference type="GO" id="GO:0016887">
    <property type="term" value="F:ATP hydrolysis activity"/>
    <property type="evidence" value="ECO:0007669"/>
    <property type="project" value="InterPro"/>
</dbReference>
<evidence type="ECO:0000256" key="1">
    <source>
        <dbReference type="ARBA" id="ARBA00022730"/>
    </source>
</evidence>
<comment type="caution">
    <text evidence="10">The sequence shown here is derived from an EMBL/GenBank/DDBJ whole genome shotgun (WGS) entry which is preliminary data.</text>
</comment>
<feature type="domain" description="Smr" evidence="9">
    <location>
        <begin position="691"/>
        <end position="766"/>
    </location>
</feature>
<keyword evidence="7" id="KW-0540">Nuclease</keyword>
<dbReference type="NCBIfam" id="TIGR01069">
    <property type="entry name" value="mutS2"/>
    <property type="match status" value="1"/>
</dbReference>
<dbReference type="Pfam" id="PF00488">
    <property type="entry name" value="MutS_V"/>
    <property type="match status" value="1"/>
</dbReference>
<dbReference type="PROSITE" id="PS00486">
    <property type="entry name" value="DNA_MISMATCH_REPAIR_2"/>
    <property type="match status" value="1"/>
</dbReference>
<keyword evidence="2 7" id="KW-0547">Nucleotide-binding</keyword>
<feature type="coiled-coil region" evidence="8">
    <location>
        <begin position="514"/>
        <end position="544"/>
    </location>
</feature>
<dbReference type="SMART" id="SM00463">
    <property type="entry name" value="SMR"/>
    <property type="match status" value="1"/>
</dbReference>
<dbReference type="InterPro" id="IPR002625">
    <property type="entry name" value="Smr_dom"/>
</dbReference>
<dbReference type="InterPro" id="IPR027417">
    <property type="entry name" value="P-loop_NTPase"/>
</dbReference>
<gene>
    <name evidence="7" type="primary">mutS2</name>
    <name evidence="7" type="synonym">rqcU</name>
    <name evidence="10" type="ORF">CH330_09215</name>
</gene>
<dbReference type="SUPFAM" id="SSF160443">
    <property type="entry name" value="SMR domain-like"/>
    <property type="match status" value="1"/>
</dbReference>
<dbReference type="SUPFAM" id="SSF48334">
    <property type="entry name" value="DNA repair protein MutS, domain III"/>
    <property type="match status" value="1"/>
</dbReference>
<evidence type="ECO:0000256" key="4">
    <source>
        <dbReference type="ARBA" id="ARBA00022840"/>
    </source>
</evidence>
<dbReference type="GO" id="GO:0045910">
    <property type="term" value="P:negative regulation of DNA recombination"/>
    <property type="evidence" value="ECO:0007669"/>
    <property type="project" value="InterPro"/>
</dbReference>
<dbReference type="PANTHER" id="PTHR48466">
    <property type="entry name" value="OS10G0509000 PROTEIN-RELATED"/>
    <property type="match status" value="1"/>
</dbReference>
<keyword evidence="3 7" id="KW-0378">Hydrolase</keyword>
<keyword evidence="7" id="KW-0255">Endonuclease</keyword>
<evidence type="ECO:0000313" key="11">
    <source>
        <dbReference type="Proteomes" id="UP000215559"/>
    </source>
</evidence>
<dbReference type="Gene3D" id="3.40.50.300">
    <property type="entry name" value="P-loop containing nucleotide triphosphate hydrolases"/>
    <property type="match status" value="1"/>
</dbReference>
<dbReference type="GO" id="GO:0005524">
    <property type="term" value="F:ATP binding"/>
    <property type="evidence" value="ECO:0007669"/>
    <property type="project" value="UniProtKB-UniRule"/>
</dbReference>
<feature type="binding site" evidence="7">
    <location>
        <begin position="328"/>
        <end position="335"/>
    </location>
    <ligand>
        <name>ATP</name>
        <dbReference type="ChEBI" id="CHEBI:30616"/>
    </ligand>
</feature>
<dbReference type="EC" id="3.1.-.-" evidence="7"/>
<evidence type="ECO:0000259" key="9">
    <source>
        <dbReference type="PROSITE" id="PS50828"/>
    </source>
</evidence>
<sequence length="770" mass="86713">MPKRNFEVLDFPHIRNILAGFCQTRLGKELAFGMSPRSDSEWVKGEFDRVEELLSLGVEPDLSGISDVHVLLRRARKGAMLTGEELLRVKQICAGIHRCRWFCSLRHKQAPRVWLLARGLVEQEELEQDIEESLGDTGEVRDSATPRLEETRQELRRRRNRLVSRLEKMVTENPGWFTDRPTVKRNRFVLPLRVEFRDRLPGVIHESSDSGHTFFVEPMDTVREQNKIAELRGVEVEEVARVLRFLSEKAAQSEAALSLSLDILGRIDLLVAKRRFTLKFDCTRPEIAEDGRIKLVAGRHPLLVQRKSGVVPLDFGFPDSAQVVLISGPNAGGKTVAIKTLGLLSLMMGCGIFLPVNDGTALPLFDEVFADIGDEQSLDSDLSSFTAHMMRIKGILEGAGEHSLVLLDEIGSSTAPEEGTVLAIAVLESLRDRGIQTVATSHFGALKLFVQDEPGMVNAAMGFRNGRPTYRLTMGFPGESSAFEIAASAGLPDDLLKRAKSRLGSDWLDLSAKLRALNEELEQVRKLRQTTTEEQKRVEKLRLEYEENSARLEQWVIDEQERLRIEQETFLKETRRKVENLVRAIKESQAERATVIEAKKFIEDRLKQVKPVAVEREKNQAAPQLAVGDLVESRMFQRRGVVAEVKHDNVTVTFGRVRMQLQPDDLVPVQSEMTQGGEISVAEDYKFESRLSIRGMTREQASLAVSRFLDEASCFGAKQVSILHGKGTGVLQKMLWNRLRRNPQVEEFRFGENYEGGTGITLITLRTGDD</sequence>
<comment type="function">
    <text evidence="7">Endonuclease that is involved in the suppression of homologous recombination and thus may have a key role in the control of bacterial genetic diversity.</text>
</comment>
<evidence type="ECO:0000256" key="8">
    <source>
        <dbReference type="SAM" id="Coils"/>
    </source>
</evidence>
<dbReference type="GO" id="GO:0030983">
    <property type="term" value="F:mismatched DNA binding"/>
    <property type="evidence" value="ECO:0007669"/>
    <property type="project" value="InterPro"/>
</dbReference>
<evidence type="ECO:0000256" key="2">
    <source>
        <dbReference type="ARBA" id="ARBA00022741"/>
    </source>
</evidence>
<evidence type="ECO:0000256" key="7">
    <source>
        <dbReference type="HAMAP-Rule" id="MF_00092"/>
    </source>
</evidence>
<comment type="subunit">
    <text evidence="7">Homodimer. Binds to stalled ribosomes, contacting rRNA.</text>
</comment>
<accession>A0A235BPD6</accession>
<evidence type="ECO:0000256" key="6">
    <source>
        <dbReference type="ARBA" id="ARBA00023125"/>
    </source>
</evidence>
<dbReference type="Proteomes" id="UP000215559">
    <property type="component" value="Unassembled WGS sequence"/>
</dbReference>
<dbReference type="SUPFAM" id="SSF52540">
    <property type="entry name" value="P-loop containing nucleoside triphosphate hydrolases"/>
    <property type="match status" value="1"/>
</dbReference>
<keyword evidence="5 7" id="KW-0694">RNA-binding</keyword>
<organism evidence="10 11">
    <name type="scientific">candidate division WOR-3 bacterium JGI_Cruoil_03_51_56</name>
    <dbReference type="NCBI Taxonomy" id="1973747"/>
    <lineage>
        <taxon>Bacteria</taxon>
        <taxon>Bacteria division WOR-3</taxon>
    </lineage>
</organism>
<dbReference type="HAMAP" id="MF_00092">
    <property type="entry name" value="MutS2"/>
    <property type="match status" value="1"/>
</dbReference>
<comment type="function">
    <text evidence="7">Acts as a ribosome collision sensor, splitting the ribosome into its 2 subunits. Detects stalled/collided 70S ribosomes which it binds and splits by an ATP-hydrolysis driven conformational change. Acts upstream of the ribosome quality control system (RQC), a ribosome-associated complex that mediates the extraction of incompletely synthesized nascent chains from stalled ribosomes and their subsequent degradation. Probably generates substrates for RQC.</text>
</comment>
<dbReference type="AlphaFoldDB" id="A0A235BPD6"/>
<dbReference type="Pfam" id="PF01713">
    <property type="entry name" value="Smr"/>
    <property type="match status" value="1"/>
</dbReference>
<dbReference type="EC" id="3.6.4.-" evidence="7"/>
<dbReference type="PROSITE" id="PS50828">
    <property type="entry name" value="SMR"/>
    <property type="match status" value="1"/>
</dbReference>
<keyword evidence="6 7" id="KW-0238">DNA-binding</keyword>
<keyword evidence="1 7" id="KW-0699">rRNA-binding</keyword>
<evidence type="ECO:0000313" key="10">
    <source>
        <dbReference type="EMBL" id="OYD14178.1"/>
    </source>
</evidence>